<name>A0A239I2N4_9BACT</name>
<keyword evidence="2" id="KW-0378">Hydrolase</keyword>
<proteinExistence type="predicted"/>
<dbReference type="PANTHER" id="PTHR43037">
    <property type="entry name" value="UNNAMED PRODUCT-RELATED"/>
    <property type="match status" value="1"/>
</dbReference>
<dbReference type="Proteomes" id="UP000198432">
    <property type="component" value="Unassembled WGS sequence"/>
</dbReference>
<sequence length="250" mass="27444">MESVERKDMVTNRDIYDVGRLTARPDTEAKKADFKRGVQRLGLDDQKDGFLYVPDTYSQDKPAALAVMLHGAGAPAEQGLSLLQRYADAHNMILIAPASREYSWDIIASDAFGADVIFIDQALEQAFSRYHIDPTRIAIGGFSDGASYGLCLGLTNGDLFTHLLAFSPGFAYTITTAGEPDVFISHGIKDAVLPVDPCSRRIVAQLQRRGLQVNYQEFNGAHEVPELIRRSGVDWFTGNNGSESRLTGND</sequence>
<dbReference type="RefSeq" id="WP_245842650.1">
    <property type="nucleotide sequence ID" value="NZ_FZOQ01000015.1"/>
</dbReference>
<keyword evidence="1" id="KW-0732">Signal</keyword>
<protein>
    <submittedName>
        <fullName evidence="4">Predicted esterase</fullName>
    </submittedName>
</protein>
<dbReference type="InterPro" id="IPR029058">
    <property type="entry name" value="AB_hydrolase_fold"/>
</dbReference>
<keyword evidence="5" id="KW-1185">Reference proteome</keyword>
<evidence type="ECO:0000313" key="5">
    <source>
        <dbReference type="Proteomes" id="UP000198432"/>
    </source>
</evidence>
<evidence type="ECO:0000259" key="3">
    <source>
        <dbReference type="Pfam" id="PF02230"/>
    </source>
</evidence>
<dbReference type="EMBL" id="FZOQ01000015">
    <property type="protein sequence ID" value="SNS87779.1"/>
    <property type="molecule type" value="Genomic_DNA"/>
</dbReference>
<dbReference type="InterPro" id="IPR003140">
    <property type="entry name" value="PLipase/COase/thioEstase"/>
</dbReference>
<dbReference type="AlphaFoldDB" id="A0A239I2N4"/>
<feature type="domain" description="Phospholipase/carboxylesterase/thioesterase" evidence="3">
    <location>
        <begin position="118"/>
        <end position="197"/>
    </location>
</feature>
<gene>
    <name evidence="4" type="ORF">SAMN06296052_115108</name>
</gene>
<dbReference type="InterPro" id="IPR050955">
    <property type="entry name" value="Plant_Biomass_Hydrol_Est"/>
</dbReference>
<accession>A0A239I2N4</accession>
<dbReference type="GO" id="GO:0016787">
    <property type="term" value="F:hydrolase activity"/>
    <property type="evidence" value="ECO:0007669"/>
    <property type="project" value="UniProtKB-KW"/>
</dbReference>
<evidence type="ECO:0000313" key="4">
    <source>
        <dbReference type="EMBL" id="SNS87779.1"/>
    </source>
</evidence>
<organism evidence="4 5">
    <name type="scientific">Pontibacter ummariensis</name>
    <dbReference type="NCBI Taxonomy" id="1610492"/>
    <lineage>
        <taxon>Bacteria</taxon>
        <taxon>Pseudomonadati</taxon>
        <taxon>Bacteroidota</taxon>
        <taxon>Cytophagia</taxon>
        <taxon>Cytophagales</taxon>
        <taxon>Hymenobacteraceae</taxon>
        <taxon>Pontibacter</taxon>
    </lineage>
</organism>
<dbReference type="Gene3D" id="3.40.50.1820">
    <property type="entry name" value="alpha/beta hydrolase"/>
    <property type="match status" value="1"/>
</dbReference>
<dbReference type="SUPFAM" id="SSF53474">
    <property type="entry name" value="alpha/beta-Hydrolases"/>
    <property type="match status" value="1"/>
</dbReference>
<dbReference type="PANTHER" id="PTHR43037:SF5">
    <property type="entry name" value="FERULOYL ESTERASE"/>
    <property type="match status" value="1"/>
</dbReference>
<evidence type="ECO:0000256" key="1">
    <source>
        <dbReference type="ARBA" id="ARBA00022729"/>
    </source>
</evidence>
<dbReference type="Pfam" id="PF02230">
    <property type="entry name" value="Abhydrolase_2"/>
    <property type="match status" value="1"/>
</dbReference>
<reference evidence="5" key="1">
    <citation type="submission" date="2017-06" db="EMBL/GenBank/DDBJ databases">
        <authorList>
            <person name="Varghese N."/>
            <person name="Submissions S."/>
        </authorList>
    </citation>
    <scope>NUCLEOTIDE SEQUENCE [LARGE SCALE GENOMIC DNA]</scope>
    <source>
        <strain evidence="5">NKM1</strain>
    </source>
</reference>
<evidence type="ECO:0000256" key="2">
    <source>
        <dbReference type="ARBA" id="ARBA00022801"/>
    </source>
</evidence>